<accession>A0ABT0SAR4</accession>
<organism evidence="3 4">
    <name type="scientific">Sphingomonas brevis</name>
    <dbReference type="NCBI Taxonomy" id="2908206"/>
    <lineage>
        <taxon>Bacteria</taxon>
        <taxon>Pseudomonadati</taxon>
        <taxon>Pseudomonadota</taxon>
        <taxon>Alphaproteobacteria</taxon>
        <taxon>Sphingomonadales</taxon>
        <taxon>Sphingomonadaceae</taxon>
        <taxon>Sphingomonas</taxon>
    </lineage>
</organism>
<keyword evidence="2" id="KW-1133">Transmembrane helix</keyword>
<keyword evidence="2" id="KW-0812">Transmembrane</keyword>
<feature type="transmembrane region" description="Helical" evidence="2">
    <location>
        <begin position="148"/>
        <end position="171"/>
    </location>
</feature>
<evidence type="ECO:0000256" key="2">
    <source>
        <dbReference type="SAM" id="Phobius"/>
    </source>
</evidence>
<comment type="caution">
    <text evidence="3">The sequence shown here is derived from an EMBL/GenBank/DDBJ whole genome shotgun (WGS) entry which is preliminary data.</text>
</comment>
<feature type="region of interest" description="Disordered" evidence="1">
    <location>
        <begin position="1"/>
        <end position="20"/>
    </location>
</feature>
<dbReference type="EMBL" id="JAMGBB010000001">
    <property type="protein sequence ID" value="MCL6741505.1"/>
    <property type="molecule type" value="Genomic_DNA"/>
</dbReference>
<reference evidence="3" key="1">
    <citation type="submission" date="2022-05" db="EMBL/GenBank/DDBJ databases">
        <authorList>
            <person name="Jo J.-H."/>
            <person name="Im W.-T."/>
        </authorList>
    </citation>
    <scope>NUCLEOTIDE SEQUENCE</scope>
    <source>
        <strain evidence="3">RB56-2</strain>
    </source>
</reference>
<gene>
    <name evidence="3" type="ORF">LZ518_10210</name>
</gene>
<proteinExistence type="predicted"/>
<keyword evidence="4" id="KW-1185">Reference proteome</keyword>
<evidence type="ECO:0000256" key="1">
    <source>
        <dbReference type="SAM" id="MobiDB-lite"/>
    </source>
</evidence>
<name>A0ABT0SAR4_9SPHN</name>
<evidence type="ECO:0000313" key="3">
    <source>
        <dbReference type="EMBL" id="MCL6741505.1"/>
    </source>
</evidence>
<sequence length="174" mass="18346">MANNGKQVELIPSNGSSGWKVKHGTNVGTGPSNYPKVDLPANSGPHLVIFKITDNNVSSTATFNATLPMWIQKGSTSPTASGMDPQIADWAIFDGGKTLVVLDTNSQAGDLSYRLQADNYAPILDPIIRNGGTTTPPPSGYAYTTTEIASIAGVALLVGFLVGFVVNRMFFAKK</sequence>
<protein>
    <submittedName>
        <fullName evidence="3">Uncharacterized protein</fullName>
    </submittedName>
</protein>
<dbReference type="RefSeq" id="WP_249915886.1">
    <property type="nucleotide sequence ID" value="NZ_JAMGBB010000001.1"/>
</dbReference>
<dbReference type="Proteomes" id="UP001165383">
    <property type="component" value="Unassembled WGS sequence"/>
</dbReference>
<keyword evidence="2" id="KW-0472">Membrane</keyword>
<evidence type="ECO:0000313" key="4">
    <source>
        <dbReference type="Proteomes" id="UP001165383"/>
    </source>
</evidence>